<evidence type="ECO:0000256" key="5">
    <source>
        <dbReference type="PROSITE-ProRule" id="PRU01023"/>
    </source>
</evidence>
<evidence type="ECO:0000256" key="2">
    <source>
        <dbReference type="ARBA" id="ARBA00022679"/>
    </source>
</evidence>
<gene>
    <name evidence="7" type="ORF">RC74_05265</name>
</gene>
<dbReference type="Pfam" id="PF01029">
    <property type="entry name" value="NusB"/>
    <property type="match status" value="1"/>
</dbReference>
<feature type="domain" description="SAM-dependent MTase RsmB/NOP-type" evidence="6">
    <location>
        <begin position="142"/>
        <end position="429"/>
    </location>
</feature>
<dbReference type="GO" id="GO:0008173">
    <property type="term" value="F:RNA methyltransferase activity"/>
    <property type="evidence" value="ECO:0007669"/>
    <property type="project" value="InterPro"/>
</dbReference>
<dbReference type="STRING" id="1579316.RC74_05265"/>
<feature type="binding site" evidence="5">
    <location>
        <begin position="246"/>
        <end position="252"/>
    </location>
    <ligand>
        <name>S-adenosyl-L-methionine</name>
        <dbReference type="ChEBI" id="CHEBI:59789"/>
    </ligand>
</feature>
<dbReference type="PANTHER" id="PTHR22807:SF61">
    <property type="entry name" value="NOL1_NOP2_SUN FAMILY PROTEIN _ ANTITERMINATION NUSB DOMAIN-CONTAINING PROTEIN"/>
    <property type="match status" value="1"/>
</dbReference>
<name>A0A126UYP9_9RHOB</name>
<dbReference type="Gene3D" id="1.10.940.10">
    <property type="entry name" value="NusB-like"/>
    <property type="match status" value="1"/>
</dbReference>
<keyword evidence="4 5" id="KW-0694">RNA-binding</keyword>
<dbReference type="EMBL" id="CP014327">
    <property type="protein sequence ID" value="AML50766.1"/>
    <property type="molecule type" value="Genomic_DNA"/>
</dbReference>
<dbReference type="InterPro" id="IPR023267">
    <property type="entry name" value="RCMT"/>
</dbReference>
<dbReference type="Proteomes" id="UP000070371">
    <property type="component" value="Chromosome"/>
</dbReference>
<protein>
    <submittedName>
        <fullName evidence="7">16S rRNA methyltransferase</fullName>
    </submittedName>
</protein>
<dbReference type="GO" id="GO:0001510">
    <property type="term" value="P:RNA methylation"/>
    <property type="evidence" value="ECO:0007669"/>
    <property type="project" value="InterPro"/>
</dbReference>
<dbReference type="AlphaFoldDB" id="A0A126UYP9"/>
<keyword evidence="8" id="KW-1185">Reference proteome</keyword>
<dbReference type="KEGG" id="hat:RC74_05265"/>
<sequence>MSQQTPNSASLQGLPARRAAVQLLNAVTVEQRLMSELMGPKGPLAKLEAADRARAQRLATNTLRHMDRADRLLGPFLRSRPASEVHNILRLAVVEIFVEGAPSHGVGNALVTIAREERETTHGAGMVNAIVRRLGDMPMSDWEKLPVPRLPKWLRKPLIGDYGKATVEAMELAHSKGAPLDLSFKEGAILPEGTMLETGSLRITDAGQVTSLAGFTEGGWWVQDASAALPVAILAPKAGERVLDLCAAPGGKTMQLAAAGAEVTALDISEARMARVSENLTRTGLNAEIVVADAMEFKSELYDAILLDAPCTATGTIRRHPDLPYAKDGGEFPELFKLQENMIDHALSLLKPDGRLIYCTCSILLDEGEIQIEDALKRHPNLSIDRAALEVQGVDPAWISKEGGLRIRPDYWADRGGMDGFYIAVLRQNGEST</sequence>
<dbReference type="Pfam" id="PF01189">
    <property type="entry name" value="Methyltr_RsmB-F"/>
    <property type="match status" value="1"/>
</dbReference>
<dbReference type="PANTHER" id="PTHR22807">
    <property type="entry name" value="NOP2 YEAST -RELATED NOL1/NOP2/FMU SUN DOMAIN-CONTAINING"/>
    <property type="match status" value="1"/>
</dbReference>
<dbReference type="PROSITE" id="PS51686">
    <property type="entry name" value="SAM_MT_RSMB_NOP"/>
    <property type="match status" value="1"/>
</dbReference>
<comment type="similarity">
    <text evidence="5">Belongs to the class I-like SAM-binding methyltransferase superfamily. RsmB/NOP family.</text>
</comment>
<feature type="binding site" evidence="5">
    <location>
        <position position="267"/>
    </location>
    <ligand>
        <name>S-adenosyl-L-methionine</name>
        <dbReference type="ChEBI" id="CHEBI:59789"/>
    </ligand>
</feature>
<dbReference type="SUPFAM" id="SSF53335">
    <property type="entry name" value="S-adenosyl-L-methionine-dependent methyltransferases"/>
    <property type="match status" value="1"/>
</dbReference>
<dbReference type="PRINTS" id="PR02008">
    <property type="entry name" value="RCMTFAMILY"/>
</dbReference>
<dbReference type="OrthoDB" id="9810297at2"/>
<reference evidence="7 8" key="1">
    <citation type="submission" date="2016-02" db="EMBL/GenBank/DDBJ databases">
        <title>Complete genome sequence of Halocynthiibacter arcticus PAMC 20958t from arctic marine sediment.</title>
        <authorList>
            <person name="Lee Y.M."/>
            <person name="Baek K."/>
            <person name="Lee H.K."/>
            <person name="Shin S.C."/>
        </authorList>
    </citation>
    <scope>NUCLEOTIDE SEQUENCE [LARGE SCALE GENOMIC DNA]</scope>
    <source>
        <strain evidence="7">PAMC 20958</strain>
    </source>
</reference>
<dbReference type="InterPro" id="IPR035926">
    <property type="entry name" value="NusB-like_sf"/>
</dbReference>
<feature type="active site" description="Nucleophile" evidence="5">
    <location>
        <position position="361"/>
    </location>
</feature>
<evidence type="ECO:0000256" key="3">
    <source>
        <dbReference type="ARBA" id="ARBA00022691"/>
    </source>
</evidence>
<evidence type="ECO:0000259" key="6">
    <source>
        <dbReference type="PROSITE" id="PS51686"/>
    </source>
</evidence>
<evidence type="ECO:0000256" key="1">
    <source>
        <dbReference type="ARBA" id="ARBA00022603"/>
    </source>
</evidence>
<proteinExistence type="inferred from homology"/>
<keyword evidence="2 5" id="KW-0808">Transferase</keyword>
<dbReference type="InterPro" id="IPR029063">
    <property type="entry name" value="SAM-dependent_MTases_sf"/>
</dbReference>
<dbReference type="InterPro" id="IPR001678">
    <property type="entry name" value="MeTrfase_RsmB-F_NOP2_dom"/>
</dbReference>
<dbReference type="GO" id="GO:0006355">
    <property type="term" value="P:regulation of DNA-templated transcription"/>
    <property type="evidence" value="ECO:0007669"/>
    <property type="project" value="InterPro"/>
</dbReference>
<dbReference type="CDD" id="cd02440">
    <property type="entry name" value="AdoMet_MTases"/>
    <property type="match status" value="1"/>
</dbReference>
<evidence type="ECO:0000256" key="4">
    <source>
        <dbReference type="ARBA" id="ARBA00022884"/>
    </source>
</evidence>
<feature type="binding site" evidence="5">
    <location>
        <position position="293"/>
    </location>
    <ligand>
        <name>S-adenosyl-L-methionine</name>
        <dbReference type="ChEBI" id="CHEBI:59789"/>
    </ligand>
</feature>
<dbReference type="GO" id="GO:0003723">
    <property type="term" value="F:RNA binding"/>
    <property type="evidence" value="ECO:0007669"/>
    <property type="project" value="UniProtKB-UniRule"/>
</dbReference>
<accession>A0A126UYP9</accession>
<keyword evidence="3 5" id="KW-0949">S-adenosyl-L-methionine</keyword>
<evidence type="ECO:0000313" key="8">
    <source>
        <dbReference type="Proteomes" id="UP000070371"/>
    </source>
</evidence>
<dbReference type="RefSeq" id="WP_052274697.1">
    <property type="nucleotide sequence ID" value="NZ_CP014327.1"/>
</dbReference>
<dbReference type="Gene3D" id="3.40.50.150">
    <property type="entry name" value="Vaccinia Virus protein VP39"/>
    <property type="match status" value="1"/>
</dbReference>
<organism evidence="7 8">
    <name type="scientific">Falsihalocynthiibacter arcticus</name>
    <dbReference type="NCBI Taxonomy" id="1579316"/>
    <lineage>
        <taxon>Bacteria</taxon>
        <taxon>Pseudomonadati</taxon>
        <taxon>Pseudomonadota</taxon>
        <taxon>Alphaproteobacteria</taxon>
        <taxon>Rhodobacterales</taxon>
        <taxon>Roseobacteraceae</taxon>
        <taxon>Falsihalocynthiibacter</taxon>
    </lineage>
</organism>
<dbReference type="InterPro" id="IPR049560">
    <property type="entry name" value="MeTrfase_RsmB-F_NOP2_cat"/>
</dbReference>
<dbReference type="InterPro" id="IPR006027">
    <property type="entry name" value="NusB_RsmB_TIM44"/>
</dbReference>
<keyword evidence="1 5" id="KW-0489">Methyltransferase</keyword>
<evidence type="ECO:0000313" key="7">
    <source>
        <dbReference type="EMBL" id="AML50766.1"/>
    </source>
</evidence>
<dbReference type="SUPFAM" id="SSF48013">
    <property type="entry name" value="NusB-like"/>
    <property type="match status" value="1"/>
</dbReference>
<feature type="binding site" evidence="5">
    <location>
        <position position="308"/>
    </location>
    <ligand>
        <name>S-adenosyl-L-methionine</name>
        <dbReference type="ChEBI" id="CHEBI:59789"/>
    </ligand>
</feature>